<evidence type="ECO:0000256" key="7">
    <source>
        <dbReference type="ARBA" id="ARBA00022741"/>
    </source>
</evidence>
<organism evidence="13 14">
    <name type="scientific">Acaulospora morrowiae</name>
    <dbReference type="NCBI Taxonomy" id="94023"/>
    <lineage>
        <taxon>Eukaryota</taxon>
        <taxon>Fungi</taxon>
        <taxon>Fungi incertae sedis</taxon>
        <taxon>Mucoromycota</taxon>
        <taxon>Glomeromycotina</taxon>
        <taxon>Glomeromycetes</taxon>
        <taxon>Diversisporales</taxon>
        <taxon>Acaulosporaceae</taxon>
        <taxon>Acaulospora</taxon>
    </lineage>
</organism>
<dbReference type="PROSITE" id="PS01012">
    <property type="entry name" value="FOLYLPOLYGLU_SYNT_2"/>
    <property type="match status" value="1"/>
</dbReference>
<comment type="pathway">
    <text evidence="1">Cofactor biosynthesis; tetrahydrofolylpolyglutamate biosynthesis.</text>
</comment>
<evidence type="ECO:0000256" key="6">
    <source>
        <dbReference type="ARBA" id="ARBA00022723"/>
    </source>
</evidence>
<dbReference type="NCBIfam" id="TIGR01499">
    <property type="entry name" value="folC"/>
    <property type="match status" value="1"/>
</dbReference>
<evidence type="ECO:0000256" key="11">
    <source>
        <dbReference type="ARBA" id="ARBA00030876"/>
    </source>
</evidence>
<protein>
    <recommendedName>
        <fullName evidence="3">tetrahydrofolate synthase</fullName>
        <ecNumber evidence="3">6.3.2.17</ecNumber>
    </recommendedName>
    <alternativeName>
        <fullName evidence="11">Folylpoly-gamma-glutamate synthetase</fullName>
    </alternativeName>
    <alternativeName>
        <fullName evidence="10">Tetrahydrofolylpolyglutamate synthase</fullName>
    </alternativeName>
</protein>
<name>A0A9N9DMK8_9GLOM</name>
<dbReference type="PANTHER" id="PTHR11136:SF5">
    <property type="entry name" value="FOLYLPOLYGLUTAMATE SYNTHASE, MITOCHONDRIAL"/>
    <property type="match status" value="1"/>
</dbReference>
<evidence type="ECO:0000256" key="1">
    <source>
        <dbReference type="ARBA" id="ARBA00005150"/>
    </source>
</evidence>
<sequence length="364" mass="41509">MPTYFQFLTLMAFHVFMKEEVDVAIMEVGIGGEHDSTNIIEKPTVCGVTSLGLDHQAVLGDTVDKIAWHKGGIFKYSRLKRNTPAVTVNQPESSLRVLKDRAEAVNAPFIKIETSTQELYSGINIGLAGRHQFINASLAVELCRIWLEKNRNIKHQVQKIPREFLAGLSKPIHWKACMEWFGETATKDDSERILVFNCTNNRNGPEILKRVVSGNFSHAIFCTNVTFSTYRFKPDLQNNTIKLDESLTWQKTLAESWSSLSSREENIEPSVGSSETHVFATIQESIDWITDHVKQSKHGVKVLVTGSLHLIGGVMSVFDYDIFEYFLNNHNIITIILKKNYLYTWISNSRQKQDLKWQQKILCE</sequence>
<proteinExistence type="inferred from homology"/>
<evidence type="ECO:0000256" key="10">
    <source>
        <dbReference type="ARBA" id="ARBA00030592"/>
    </source>
</evidence>
<dbReference type="GO" id="GO:0006730">
    <property type="term" value="P:one-carbon metabolic process"/>
    <property type="evidence" value="ECO:0007669"/>
    <property type="project" value="UniProtKB-KW"/>
</dbReference>
<keyword evidence="8" id="KW-0067">ATP-binding</keyword>
<evidence type="ECO:0000256" key="5">
    <source>
        <dbReference type="ARBA" id="ARBA00022598"/>
    </source>
</evidence>
<evidence type="ECO:0000313" key="14">
    <source>
        <dbReference type="Proteomes" id="UP000789342"/>
    </source>
</evidence>
<keyword evidence="14" id="KW-1185">Reference proteome</keyword>
<comment type="caution">
    <text evidence="13">The sequence shown here is derived from an EMBL/GenBank/DDBJ whole genome shotgun (WGS) entry which is preliminary data.</text>
</comment>
<dbReference type="GO" id="GO:0005829">
    <property type="term" value="C:cytosol"/>
    <property type="evidence" value="ECO:0007669"/>
    <property type="project" value="TreeGrafter"/>
</dbReference>
<feature type="non-terminal residue" evidence="13">
    <location>
        <position position="1"/>
    </location>
</feature>
<evidence type="ECO:0000256" key="9">
    <source>
        <dbReference type="ARBA" id="ARBA00022842"/>
    </source>
</evidence>
<evidence type="ECO:0000256" key="12">
    <source>
        <dbReference type="ARBA" id="ARBA00047493"/>
    </source>
</evidence>
<keyword evidence="6" id="KW-0479">Metal-binding</keyword>
<dbReference type="SUPFAM" id="SSF53244">
    <property type="entry name" value="MurD-like peptide ligases, peptide-binding domain"/>
    <property type="match status" value="1"/>
</dbReference>
<evidence type="ECO:0000256" key="8">
    <source>
        <dbReference type="ARBA" id="ARBA00022840"/>
    </source>
</evidence>
<evidence type="ECO:0000313" key="13">
    <source>
        <dbReference type="EMBL" id="CAG8641275.1"/>
    </source>
</evidence>
<dbReference type="GO" id="GO:0046872">
    <property type="term" value="F:metal ion binding"/>
    <property type="evidence" value="ECO:0007669"/>
    <property type="project" value="UniProtKB-KW"/>
</dbReference>
<comment type="similarity">
    <text evidence="2">Belongs to the folylpolyglutamate synthase family.</text>
</comment>
<dbReference type="GO" id="GO:0005524">
    <property type="term" value="F:ATP binding"/>
    <property type="evidence" value="ECO:0007669"/>
    <property type="project" value="UniProtKB-KW"/>
</dbReference>
<dbReference type="AlphaFoldDB" id="A0A9N9DMK8"/>
<keyword evidence="5" id="KW-0436">Ligase</keyword>
<dbReference type="Gene3D" id="3.90.190.20">
    <property type="entry name" value="Mur ligase, C-terminal domain"/>
    <property type="match status" value="1"/>
</dbReference>
<keyword evidence="9" id="KW-0460">Magnesium</keyword>
<dbReference type="OrthoDB" id="5212574at2759"/>
<dbReference type="PANTHER" id="PTHR11136">
    <property type="entry name" value="FOLYLPOLYGLUTAMATE SYNTHASE-RELATED"/>
    <property type="match status" value="1"/>
</dbReference>
<dbReference type="InterPro" id="IPR036565">
    <property type="entry name" value="Mur-like_cat_sf"/>
</dbReference>
<evidence type="ECO:0000256" key="3">
    <source>
        <dbReference type="ARBA" id="ARBA00013025"/>
    </source>
</evidence>
<evidence type="ECO:0000256" key="2">
    <source>
        <dbReference type="ARBA" id="ARBA00008276"/>
    </source>
</evidence>
<evidence type="ECO:0000256" key="4">
    <source>
        <dbReference type="ARBA" id="ARBA00022563"/>
    </source>
</evidence>
<accession>A0A9N9DMK8</accession>
<gene>
    <name evidence="13" type="ORF">AMORRO_LOCUS9524</name>
</gene>
<dbReference type="InterPro" id="IPR018109">
    <property type="entry name" value="Folylpolyglutamate_synth_CS"/>
</dbReference>
<dbReference type="Gene3D" id="3.40.1190.10">
    <property type="entry name" value="Mur-like, catalytic domain"/>
    <property type="match status" value="1"/>
</dbReference>
<comment type="catalytic activity">
    <reaction evidence="12">
        <text>(6S)-5,6,7,8-tetrahydrofolyl-(gamma-L-Glu)(n) + L-glutamate + ATP = (6S)-5,6,7,8-tetrahydrofolyl-(gamma-L-Glu)(n+1) + ADP + phosphate + H(+)</text>
        <dbReference type="Rhea" id="RHEA:10580"/>
        <dbReference type="Rhea" id="RHEA-COMP:14738"/>
        <dbReference type="Rhea" id="RHEA-COMP:14740"/>
        <dbReference type="ChEBI" id="CHEBI:15378"/>
        <dbReference type="ChEBI" id="CHEBI:29985"/>
        <dbReference type="ChEBI" id="CHEBI:30616"/>
        <dbReference type="ChEBI" id="CHEBI:43474"/>
        <dbReference type="ChEBI" id="CHEBI:141005"/>
        <dbReference type="ChEBI" id="CHEBI:456216"/>
        <dbReference type="EC" id="6.3.2.17"/>
    </reaction>
</comment>
<dbReference type="Proteomes" id="UP000789342">
    <property type="component" value="Unassembled WGS sequence"/>
</dbReference>
<dbReference type="EC" id="6.3.2.17" evidence="3"/>
<dbReference type="GO" id="GO:0004326">
    <property type="term" value="F:tetrahydrofolylpolyglutamate synthase activity"/>
    <property type="evidence" value="ECO:0007669"/>
    <property type="project" value="UniProtKB-EC"/>
</dbReference>
<dbReference type="InterPro" id="IPR036615">
    <property type="entry name" value="Mur_ligase_C_dom_sf"/>
</dbReference>
<dbReference type="EMBL" id="CAJVPV010009408">
    <property type="protein sequence ID" value="CAG8641275.1"/>
    <property type="molecule type" value="Genomic_DNA"/>
</dbReference>
<reference evidence="13" key="1">
    <citation type="submission" date="2021-06" db="EMBL/GenBank/DDBJ databases">
        <authorList>
            <person name="Kallberg Y."/>
            <person name="Tangrot J."/>
            <person name="Rosling A."/>
        </authorList>
    </citation>
    <scope>NUCLEOTIDE SEQUENCE</scope>
    <source>
        <strain evidence="13">CL551</strain>
    </source>
</reference>
<dbReference type="GO" id="GO:0005739">
    <property type="term" value="C:mitochondrion"/>
    <property type="evidence" value="ECO:0007669"/>
    <property type="project" value="TreeGrafter"/>
</dbReference>
<dbReference type="SUPFAM" id="SSF53623">
    <property type="entry name" value="MurD-like peptide ligases, catalytic domain"/>
    <property type="match status" value="1"/>
</dbReference>
<keyword evidence="4" id="KW-0554">One-carbon metabolism</keyword>
<dbReference type="InterPro" id="IPR001645">
    <property type="entry name" value="Folylpolyglutamate_synth"/>
</dbReference>
<keyword evidence="7" id="KW-0547">Nucleotide-binding</keyword>